<dbReference type="PANTHER" id="PTHR36482">
    <property type="entry name" value="OSJNBA0024J22.15 PROTEIN"/>
    <property type="match status" value="1"/>
</dbReference>
<accession>A0A9R0JLY5</accession>
<dbReference type="RefSeq" id="XP_021839605.2">
    <property type="nucleotide sequence ID" value="XM_021983913.2"/>
</dbReference>
<name>A0A9R0JLY5_SPIOL</name>
<dbReference type="AlphaFoldDB" id="A0A9R0JLY5"/>
<reference evidence="1" key="1">
    <citation type="journal article" date="2021" name="Nat. Commun.">
        <title>Genomic analyses provide insights into spinach domestication and the genetic basis of agronomic traits.</title>
        <authorList>
            <person name="Cai X."/>
            <person name="Sun X."/>
            <person name="Xu C."/>
            <person name="Sun H."/>
            <person name="Wang X."/>
            <person name="Ge C."/>
            <person name="Zhang Z."/>
            <person name="Wang Q."/>
            <person name="Fei Z."/>
            <person name="Jiao C."/>
            <person name="Wang Q."/>
        </authorList>
    </citation>
    <scope>NUCLEOTIDE SEQUENCE [LARGE SCALE GENOMIC DNA]</scope>
    <source>
        <strain evidence="1">cv. Varoflay</strain>
    </source>
</reference>
<protein>
    <submittedName>
        <fullName evidence="2">Uncharacterized protein</fullName>
    </submittedName>
</protein>
<dbReference type="KEGG" id="soe:110779400"/>
<dbReference type="InterPro" id="IPR053085">
    <property type="entry name" value="Jasmonate-induced_protein"/>
</dbReference>
<evidence type="ECO:0000313" key="2">
    <source>
        <dbReference type="RefSeq" id="XP_021839605.2"/>
    </source>
</evidence>
<dbReference type="GeneID" id="110779400"/>
<reference evidence="2" key="2">
    <citation type="submission" date="2025-08" db="UniProtKB">
        <authorList>
            <consortium name="RefSeq"/>
        </authorList>
    </citation>
    <scope>IDENTIFICATION</scope>
    <source>
        <tissue evidence="2">Leaf</tissue>
    </source>
</reference>
<keyword evidence="1" id="KW-1185">Reference proteome</keyword>
<organism evidence="1 2">
    <name type="scientific">Spinacia oleracea</name>
    <name type="common">Spinach</name>
    <dbReference type="NCBI Taxonomy" id="3562"/>
    <lineage>
        <taxon>Eukaryota</taxon>
        <taxon>Viridiplantae</taxon>
        <taxon>Streptophyta</taxon>
        <taxon>Embryophyta</taxon>
        <taxon>Tracheophyta</taxon>
        <taxon>Spermatophyta</taxon>
        <taxon>Magnoliopsida</taxon>
        <taxon>eudicotyledons</taxon>
        <taxon>Gunneridae</taxon>
        <taxon>Pentapetalae</taxon>
        <taxon>Caryophyllales</taxon>
        <taxon>Chenopodiaceae</taxon>
        <taxon>Chenopodioideae</taxon>
        <taxon>Anserineae</taxon>
        <taxon>Spinacia</taxon>
    </lineage>
</organism>
<dbReference type="PANTHER" id="PTHR36482:SF6">
    <property type="entry name" value="JASMONATE-INDUCED PROTEIN HOMOLOG"/>
    <property type="match status" value="1"/>
</dbReference>
<gene>
    <name evidence="2" type="primary">LOC110779400</name>
</gene>
<proteinExistence type="predicted"/>
<evidence type="ECO:0000313" key="1">
    <source>
        <dbReference type="Proteomes" id="UP000813463"/>
    </source>
</evidence>
<dbReference type="Proteomes" id="UP000813463">
    <property type="component" value="Chromosome 4"/>
</dbReference>
<sequence length="204" mass="22766">MASVQQADHVMNQLSDKEKAAIEEAMKEAELSFLTRKDNNNNNNNNSKADERVLVTGVVKNLFPKQIKFYGYSIWQGSFVDLPPQNINANGIGAFAYKANVNKCNGDLIYCSLKESNTQQLGWLLAFNKVDKINKVYVEAGTLDRIEKIPFEVISEKVAASGNISRYWDSDTGASAAAEIRNFDDYMAFVGVTFDQYEGISQHS</sequence>